<evidence type="ECO:0000313" key="1">
    <source>
        <dbReference type="EMBL" id="QCL09188.1"/>
    </source>
</evidence>
<proteinExistence type="predicted"/>
<organism evidence="1">
    <name type="scientific">Rhizobium rhizogenes</name>
    <name type="common">Agrobacterium rhizogenes</name>
    <dbReference type="NCBI Taxonomy" id="359"/>
    <lineage>
        <taxon>Bacteria</taxon>
        <taxon>Pseudomonadati</taxon>
        <taxon>Pseudomonadota</taxon>
        <taxon>Alphaproteobacteria</taxon>
        <taxon>Hyphomicrobiales</taxon>
        <taxon>Rhizobiaceae</taxon>
        <taxon>Rhizobium/Agrobacterium group</taxon>
        <taxon>Rhizobium</taxon>
    </lineage>
</organism>
<dbReference type="AlphaFoldDB" id="A0A7S5DQJ6"/>
<geneLocation type="plasmid" evidence="2">
    <name>pColt5.8b</name>
</geneLocation>
<sequence>MAKVGERMIESIYIKQSYNVAARLECPDLRKVGMSLWAAS</sequence>
<dbReference type="EMBL" id="MK318968">
    <property type="protein sequence ID" value="QCL09188.1"/>
    <property type="molecule type" value="Genomic_DNA"/>
</dbReference>
<dbReference type="EMBL" id="MK318972">
    <property type="protein sequence ID" value="QCL09821.1"/>
    <property type="molecule type" value="Genomic_DNA"/>
</dbReference>
<keyword evidence="1" id="KW-0614">Plasmid</keyword>
<accession>A0A7S5DQJ6</accession>
<gene>
    <name evidence="1" type="ORF">pC5.7b_322</name>
    <name evidence="2" type="ORF">pC5.8b_331</name>
</gene>
<protein>
    <submittedName>
        <fullName evidence="1">Uncharacterized protein</fullName>
    </submittedName>
</protein>
<evidence type="ECO:0000313" key="2">
    <source>
        <dbReference type="EMBL" id="QCL09821.1"/>
    </source>
</evidence>
<geneLocation type="plasmid" evidence="1">
    <name>pC5.7b</name>
</geneLocation>
<name>A0A7S5DQJ6_RHIRH</name>
<reference evidence="1" key="1">
    <citation type="submission" date="2018-12" db="EMBL/GenBank/DDBJ databases">
        <title>Three Rhizobium rhizogenes strains isolated from the same crown gall tumor carry diverse plasmids.</title>
        <authorList>
            <person name="Pulawska J."/>
            <person name="Kuzmanovic N."/>
        </authorList>
    </citation>
    <scope>NUCLEOTIDE SEQUENCE</scope>
    <source>
        <strain evidence="1">C5.7</strain>
        <strain evidence="2">Colt5.8</strain>
        <plasmid evidence="1">pC5.7b</plasmid>
        <plasmid evidence="2">pColt5.8b</plasmid>
    </source>
</reference>